<evidence type="ECO:0000313" key="2">
    <source>
        <dbReference type="Proteomes" id="UP000179241"/>
    </source>
</evidence>
<comment type="caution">
    <text evidence="1">The sequence shown here is derived from an EMBL/GenBank/DDBJ whole genome shotgun (WGS) entry which is preliminary data.</text>
</comment>
<dbReference type="EMBL" id="MGHU01000015">
    <property type="protein sequence ID" value="OGM77616.1"/>
    <property type="molecule type" value="Genomic_DNA"/>
</dbReference>
<protein>
    <submittedName>
        <fullName evidence="1">Uncharacterized protein</fullName>
    </submittedName>
</protein>
<name>A0A1F8CNF0_9BACT</name>
<evidence type="ECO:0000313" key="1">
    <source>
        <dbReference type="EMBL" id="OGM77616.1"/>
    </source>
</evidence>
<organism evidence="1 2">
    <name type="scientific">Candidatus Woesebacteria bacterium RIFOXYA1_FULL_43_9</name>
    <dbReference type="NCBI Taxonomy" id="1802534"/>
    <lineage>
        <taxon>Bacteria</taxon>
        <taxon>Candidatus Woeseibacteriota</taxon>
    </lineage>
</organism>
<accession>A0A1F8CNF0</accession>
<proteinExistence type="predicted"/>
<reference evidence="1 2" key="1">
    <citation type="journal article" date="2016" name="Nat. Commun.">
        <title>Thousands of microbial genomes shed light on interconnected biogeochemical processes in an aquifer system.</title>
        <authorList>
            <person name="Anantharaman K."/>
            <person name="Brown C.T."/>
            <person name="Hug L.A."/>
            <person name="Sharon I."/>
            <person name="Castelle C.J."/>
            <person name="Probst A.J."/>
            <person name="Thomas B.C."/>
            <person name="Singh A."/>
            <person name="Wilkins M.J."/>
            <person name="Karaoz U."/>
            <person name="Brodie E.L."/>
            <person name="Williams K.H."/>
            <person name="Hubbard S.S."/>
            <person name="Banfield J.F."/>
        </authorList>
    </citation>
    <scope>NUCLEOTIDE SEQUENCE [LARGE SCALE GENOMIC DNA]</scope>
</reference>
<gene>
    <name evidence="1" type="ORF">A2188_03040</name>
</gene>
<sequence>MPKKFKLNRFLLGFFLIFALATALSNLLLTEYHLRLQALLIQQNQQRVLGLQTSQREEEFRFWQKIAQQFPTYKPGVNKSREISTNSQINK</sequence>
<dbReference type="AlphaFoldDB" id="A0A1F8CNF0"/>
<dbReference type="Proteomes" id="UP000179241">
    <property type="component" value="Unassembled WGS sequence"/>
</dbReference>